<dbReference type="PIRSF" id="PIRSF003167">
    <property type="entry name" value="STHK_NarX/NarQ"/>
    <property type="match status" value="1"/>
</dbReference>
<sequence length="645" mass="70873">MTLPPPADLSRPLGFRLSAKIIGALLAVLLMALSAIGATLWLSWQLEGGAAAINDAGSLRMRATRLSLDVQRFHDGKLPSEVVQGSIVRYDQTLGVLRRGDSARPLLVPRTAQILLDFKNVADQWNGRIRPLGQAILAAGGEASPQSIARFQSMTSDYVDVINRFVADMEAYNARNTEYLRYCQLMLAALAVVGTVALIYMMMLLVLNPLDKLHQGIQLLAEGQLDVSVPVESDDEFAQVSQGFNLMAQRLAEARATLEERVRAKTASLQQKNKELALLYEISAFLNQPQSLEGLCQGFLAKVMAAYRADGGAVRLTDHEQGIVYVVADQGMPEALLKEEHCMRVGDCLCGEVAENSSSRVETLSVADTKSCSREGYRVISAFPITVQGRSLGLFNLHYRQSVIMTPQQTRLLEVLGQNLAVAIENQRLFAKERELAVLEERNLVAQGLHDSIAQGLSFLNLQAQMLRQALQLGDKELLDDTVGLIETGIKESYDDVRELLNNFRSKLSESLMQAISTVLERFRRQTGIKVELRSEGLTVPLMPEQQLQILFILQEVLSNVRKHAQATQVVVHLKDDGSAFELDIKDNGVGFAMATVAGKADTHFGLSIMKERAARAGVALRISSQPGRGTSVHLHLPRAQRKAA</sequence>
<keyword evidence="19" id="KW-1185">Reference proteome</keyword>
<feature type="domain" description="HAMP" evidence="17">
    <location>
        <begin position="204"/>
        <end position="256"/>
    </location>
</feature>
<dbReference type="InterPro" id="IPR042295">
    <property type="entry name" value="NarX-like_N_sf"/>
</dbReference>
<dbReference type="RefSeq" id="WP_085276494.1">
    <property type="nucleotide sequence ID" value="NZ_FXAG01000011.1"/>
</dbReference>
<evidence type="ECO:0000256" key="1">
    <source>
        <dbReference type="ARBA" id="ARBA00000085"/>
    </source>
</evidence>
<evidence type="ECO:0000259" key="17">
    <source>
        <dbReference type="PROSITE" id="PS50885"/>
    </source>
</evidence>
<dbReference type="InterPro" id="IPR029016">
    <property type="entry name" value="GAF-like_dom_sf"/>
</dbReference>
<dbReference type="InterPro" id="IPR005467">
    <property type="entry name" value="His_kinase_dom"/>
</dbReference>
<evidence type="ECO:0000259" key="16">
    <source>
        <dbReference type="PROSITE" id="PS50109"/>
    </source>
</evidence>
<evidence type="ECO:0000256" key="15">
    <source>
        <dbReference type="SAM" id="Phobius"/>
    </source>
</evidence>
<evidence type="ECO:0000256" key="5">
    <source>
        <dbReference type="ARBA" id="ARBA00022553"/>
    </source>
</evidence>
<evidence type="ECO:0000256" key="2">
    <source>
        <dbReference type="ARBA" id="ARBA00004429"/>
    </source>
</evidence>
<dbReference type="SUPFAM" id="SSF55781">
    <property type="entry name" value="GAF domain-like"/>
    <property type="match status" value="1"/>
</dbReference>
<dbReference type="Gene3D" id="3.30.565.10">
    <property type="entry name" value="Histidine kinase-like ATPase, C-terminal domain"/>
    <property type="match status" value="1"/>
</dbReference>
<keyword evidence="12 14" id="KW-0902">Two-component regulatory system</keyword>
<evidence type="ECO:0000256" key="9">
    <source>
        <dbReference type="ARBA" id="ARBA00022777"/>
    </source>
</evidence>
<dbReference type="InterPro" id="IPR003018">
    <property type="entry name" value="GAF"/>
</dbReference>
<dbReference type="Proteomes" id="UP000192920">
    <property type="component" value="Unassembled WGS sequence"/>
</dbReference>
<dbReference type="Pfam" id="PF02518">
    <property type="entry name" value="HATPase_c"/>
    <property type="match status" value="1"/>
</dbReference>
<evidence type="ECO:0000313" key="18">
    <source>
        <dbReference type="EMBL" id="SMF26777.1"/>
    </source>
</evidence>
<keyword evidence="11 15" id="KW-1133">Transmembrane helix</keyword>
<dbReference type="PROSITE" id="PS50885">
    <property type="entry name" value="HAMP"/>
    <property type="match status" value="1"/>
</dbReference>
<dbReference type="InterPro" id="IPR036890">
    <property type="entry name" value="HATPase_C_sf"/>
</dbReference>
<dbReference type="InterPro" id="IPR011712">
    <property type="entry name" value="Sig_transdc_His_kin_sub3_dim/P"/>
</dbReference>
<evidence type="ECO:0000256" key="12">
    <source>
        <dbReference type="ARBA" id="ARBA00023012"/>
    </source>
</evidence>
<dbReference type="PANTHER" id="PTHR24421:SF10">
    <property type="entry name" value="NITRATE_NITRITE SENSOR PROTEIN NARQ"/>
    <property type="match status" value="1"/>
</dbReference>
<dbReference type="Gene3D" id="6.10.340.10">
    <property type="match status" value="1"/>
</dbReference>
<evidence type="ECO:0000256" key="14">
    <source>
        <dbReference type="PIRNR" id="PIRNR003167"/>
    </source>
</evidence>
<protein>
    <recommendedName>
        <fullName evidence="14">Sensor protein</fullName>
        <ecNumber evidence="14">2.7.13.3</ecNumber>
    </recommendedName>
</protein>
<keyword evidence="13 14" id="KW-0472">Membrane</keyword>
<dbReference type="CDD" id="cd06225">
    <property type="entry name" value="HAMP"/>
    <property type="match status" value="1"/>
</dbReference>
<dbReference type="AlphaFoldDB" id="A0A1Y6BSA0"/>
<evidence type="ECO:0000256" key="11">
    <source>
        <dbReference type="ARBA" id="ARBA00022989"/>
    </source>
</evidence>
<dbReference type="SMART" id="SM00304">
    <property type="entry name" value="HAMP"/>
    <property type="match status" value="1"/>
</dbReference>
<keyword evidence="6 14" id="KW-0808">Transferase</keyword>
<keyword evidence="5" id="KW-0597">Phosphoprotein</keyword>
<evidence type="ECO:0000256" key="7">
    <source>
        <dbReference type="ARBA" id="ARBA00022692"/>
    </source>
</evidence>
<organism evidence="18 19">
    <name type="scientific">Pseudogulbenkiania subflava DSM 22618</name>
    <dbReference type="NCBI Taxonomy" id="1123014"/>
    <lineage>
        <taxon>Bacteria</taxon>
        <taxon>Pseudomonadati</taxon>
        <taxon>Pseudomonadota</taxon>
        <taxon>Betaproteobacteria</taxon>
        <taxon>Neisseriales</taxon>
        <taxon>Chromobacteriaceae</taxon>
        <taxon>Pseudogulbenkiania</taxon>
    </lineage>
</organism>
<dbReference type="InterPro" id="IPR003594">
    <property type="entry name" value="HATPase_dom"/>
</dbReference>
<dbReference type="Pfam" id="PF13675">
    <property type="entry name" value="PilJ"/>
    <property type="match status" value="1"/>
</dbReference>
<dbReference type="InterPro" id="IPR029095">
    <property type="entry name" value="NarX-like_N"/>
</dbReference>
<dbReference type="SUPFAM" id="SSF158472">
    <property type="entry name" value="HAMP domain-like"/>
    <property type="match status" value="1"/>
</dbReference>
<keyword evidence="3 14" id="KW-1003">Cell membrane</keyword>
<gene>
    <name evidence="18" type="ORF">SAMN02745746_02241</name>
</gene>
<dbReference type="EC" id="2.7.13.3" evidence="14"/>
<dbReference type="Gene3D" id="1.20.5.1930">
    <property type="match status" value="1"/>
</dbReference>
<reference evidence="19" key="1">
    <citation type="submission" date="2017-04" db="EMBL/GenBank/DDBJ databases">
        <authorList>
            <person name="Varghese N."/>
            <person name="Submissions S."/>
        </authorList>
    </citation>
    <scope>NUCLEOTIDE SEQUENCE [LARGE SCALE GENOMIC DNA]</scope>
    <source>
        <strain evidence="19">DSM 22618</strain>
    </source>
</reference>
<evidence type="ECO:0000256" key="10">
    <source>
        <dbReference type="ARBA" id="ARBA00022840"/>
    </source>
</evidence>
<dbReference type="SMART" id="SM00065">
    <property type="entry name" value="GAF"/>
    <property type="match status" value="1"/>
</dbReference>
<comment type="catalytic activity">
    <reaction evidence="1 14">
        <text>ATP + protein L-histidine = ADP + protein N-phospho-L-histidine.</text>
        <dbReference type="EC" id="2.7.13.3"/>
    </reaction>
</comment>
<keyword evidence="10 14" id="KW-0067">ATP-binding</keyword>
<evidence type="ECO:0000256" key="8">
    <source>
        <dbReference type="ARBA" id="ARBA00022741"/>
    </source>
</evidence>
<dbReference type="Pfam" id="PF00672">
    <property type="entry name" value="HAMP"/>
    <property type="match status" value="1"/>
</dbReference>
<dbReference type="InterPro" id="IPR050482">
    <property type="entry name" value="Sensor_HK_TwoCompSys"/>
</dbReference>
<comment type="subcellular location">
    <subcellularLocation>
        <location evidence="2">Cell inner membrane</location>
        <topology evidence="2">Multi-pass membrane protein</topology>
    </subcellularLocation>
</comment>
<keyword evidence="7 15" id="KW-0812">Transmembrane</keyword>
<evidence type="ECO:0000313" key="19">
    <source>
        <dbReference type="Proteomes" id="UP000192920"/>
    </source>
</evidence>
<dbReference type="GO" id="GO:0046983">
    <property type="term" value="F:protein dimerization activity"/>
    <property type="evidence" value="ECO:0007669"/>
    <property type="project" value="UniProtKB-UniRule"/>
</dbReference>
<name>A0A1Y6BSA0_9NEIS</name>
<dbReference type="CDD" id="cd16917">
    <property type="entry name" value="HATPase_UhpB-NarQ-NarX-like"/>
    <property type="match status" value="1"/>
</dbReference>
<dbReference type="EMBL" id="FXAG01000011">
    <property type="protein sequence ID" value="SMF26777.1"/>
    <property type="molecule type" value="Genomic_DNA"/>
</dbReference>
<dbReference type="Pfam" id="PF13185">
    <property type="entry name" value="GAF_2"/>
    <property type="match status" value="1"/>
</dbReference>
<dbReference type="Gene3D" id="3.30.450.40">
    <property type="match status" value="1"/>
</dbReference>
<evidence type="ECO:0000256" key="6">
    <source>
        <dbReference type="ARBA" id="ARBA00022679"/>
    </source>
</evidence>
<feature type="transmembrane region" description="Helical" evidence="15">
    <location>
        <begin position="185"/>
        <end position="207"/>
    </location>
</feature>
<dbReference type="GO" id="GO:0005524">
    <property type="term" value="F:ATP binding"/>
    <property type="evidence" value="ECO:0007669"/>
    <property type="project" value="UniProtKB-UniRule"/>
</dbReference>
<dbReference type="STRING" id="1123014.SAMN02745746_02241"/>
<dbReference type="GO" id="GO:0000155">
    <property type="term" value="F:phosphorelay sensor kinase activity"/>
    <property type="evidence" value="ECO:0007669"/>
    <property type="project" value="UniProtKB-UniRule"/>
</dbReference>
<evidence type="ECO:0000256" key="13">
    <source>
        <dbReference type="ARBA" id="ARBA00023136"/>
    </source>
</evidence>
<dbReference type="Gene3D" id="1.20.120.960">
    <property type="entry name" value="Histidine kinase NarX, sensor domain"/>
    <property type="match status" value="1"/>
</dbReference>
<dbReference type="Pfam" id="PF07730">
    <property type="entry name" value="HisKA_3"/>
    <property type="match status" value="1"/>
</dbReference>
<keyword evidence="4 14" id="KW-0997">Cell inner membrane</keyword>
<evidence type="ECO:0000256" key="4">
    <source>
        <dbReference type="ARBA" id="ARBA00022519"/>
    </source>
</evidence>
<evidence type="ECO:0000256" key="3">
    <source>
        <dbReference type="ARBA" id="ARBA00022475"/>
    </source>
</evidence>
<feature type="domain" description="Histidine kinase" evidence="16">
    <location>
        <begin position="448"/>
        <end position="641"/>
    </location>
</feature>
<dbReference type="SMART" id="SM00387">
    <property type="entry name" value="HATPase_c"/>
    <property type="match status" value="1"/>
</dbReference>
<dbReference type="InterPro" id="IPR003660">
    <property type="entry name" value="HAMP_dom"/>
</dbReference>
<dbReference type="PANTHER" id="PTHR24421">
    <property type="entry name" value="NITRATE/NITRITE SENSOR PROTEIN NARX-RELATED"/>
    <property type="match status" value="1"/>
</dbReference>
<dbReference type="InterPro" id="IPR016380">
    <property type="entry name" value="Sig_transdc_His_kin_NarX/NarQ"/>
</dbReference>
<proteinExistence type="predicted"/>
<feature type="transmembrane region" description="Helical" evidence="15">
    <location>
        <begin position="20"/>
        <end position="42"/>
    </location>
</feature>
<accession>A0A1Y6BSA0</accession>
<dbReference type="GO" id="GO:0005886">
    <property type="term" value="C:plasma membrane"/>
    <property type="evidence" value="ECO:0007669"/>
    <property type="project" value="UniProtKB-SubCell"/>
</dbReference>
<dbReference type="PROSITE" id="PS50109">
    <property type="entry name" value="HIS_KIN"/>
    <property type="match status" value="1"/>
</dbReference>
<dbReference type="SUPFAM" id="SSF55874">
    <property type="entry name" value="ATPase domain of HSP90 chaperone/DNA topoisomerase II/histidine kinase"/>
    <property type="match status" value="1"/>
</dbReference>
<keyword evidence="8 14" id="KW-0547">Nucleotide-binding</keyword>
<keyword evidence="9 14" id="KW-0418">Kinase</keyword>